<evidence type="ECO:0000256" key="1">
    <source>
        <dbReference type="SAM" id="SignalP"/>
    </source>
</evidence>
<dbReference type="Proteomes" id="UP001149400">
    <property type="component" value="Unassembled WGS sequence"/>
</dbReference>
<evidence type="ECO:0000313" key="3">
    <source>
        <dbReference type="Proteomes" id="UP001149400"/>
    </source>
</evidence>
<dbReference type="RefSeq" id="WP_274165057.1">
    <property type="nucleotide sequence ID" value="NZ_JAJUBC010000015.1"/>
</dbReference>
<gene>
    <name evidence="2" type="ORF">LRP50_13865</name>
</gene>
<keyword evidence="1" id="KW-0732">Signal</keyword>
<accession>A0ABT5R1S7</accession>
<name>A0ABT5R1S7_9GAMM</name>
<reference evidence="2" key="1">
    <citation type="submission" date="2021-12" db="EMBL/GenBank/DDBJ databases">
        <title>Enterovibrio ZSDZ35 sp. nov. and Enterovibrio ZSDZ42 sp. nov., isolated from coastal seawater in Qingdao.</title>
        <authorList>
            <person name="Zhang P."/>
        </authorList>
    </citation>
    <scope>NUCLEOTIDE SEQUENCE</scope>
    <source>
        <strain evidence="2">ZSDZ42</strain>
    </source>
</reference>
<keyword evidence="3" id="KW-1185">Reference proteome</keyword>
<dbReference type="EMBL" id="JAJUBC010000015">
    <property type="protein sequence ID" value="MDD1794223.1"/>
    <property type="molecule type" value="Genomic_DNA"/>
</dbReference>
<feature type="signal peptide" evidence="1">
    <location>
        <begin position="1"/>
        <end position="32"/>
    </location>
</feature>
<protein>
    <submittedName>
        <fullName evidence="2">Uncharacterized protein</fullName>
    </submittedName>
</protein>
<organism evidence="2 3">
    <name type="scientific">Enterovibrio gelatinilyticus</name>
    <dbReference type="NCBI Taxonomy" id="2899819"/>
    <lineage>
        <taxon>Bacteria</taxon>
        <taxon>Pseudomonadati</taxon>
        <taxon>Pseudomonadota</taxon>
        <taxon>Gammaproteobacteria</taxon>
        <taxon>Vibrionales</taxon>
        <taxon>Vibrionaceae</taxon>
        <taxon>Enterovibrio</taxon>
    </lineage>
</organism>
<evidence type="ECO:0000313" key="2">
    <source>
        <dbReference type="EMBL" id="MDD1794223.1"/>
    </source>
</evidence>
<sequence length="403" mass="45318">MSMDVERQMPNTRKVFLLISAMLLTTHAGATAPTGEISFSYRHHWESLPNLPSNQTDMAVIPRFVIDGPYETTWIIEPALRARSDAADTIEFDPYKTQLRTYTDNFDITAGYDVVFWGATEGAQILDILNQRDLGADFDGDVKLGQPLLSLTSSLGDGLATFYYLPYTPKRRFRDNSERLTAGFDINENSAQWLDHQDAYYPGFAGRYALTASSMDIALIGFHGVNRSPAFIPQAGQFSPVYSVATQVGVDVQWVSEDLLTKLEVLNVSDAPTIYGRFDTATQWVISAEYSFYSVFDTIADIRMIAEYSDNSLGDRLLSLYQHDVLMAIHTSFNDVDSTSLSVSWLHDLDSYSNLIDISLTHRLNDNIELEASLYELSSMASRDFFFGLEPDSFGEITLTYYF</sequence>
<comment type="caution">
    <text evidence="2">The sequence shown here is derived from an EMBL/GenBank/DDBJ whole genome shotgun (WGS) entry which is preliminary data.</text>
</comment>
<feature type="chain" id="PRO_5045132697" evidence="1">
    <location>
        <begin position="33"/>
        <end position="403"/>
    </location>
</feature>
<proteinExistence type="predicted"/>